<dbReference type="GO" id="GO:0006979">
    <property type="term" value="P:response to oxidative stress"/>
    <property type="evidence" value="ECO:0007669"/>
    <property type="project" value="InterPro"/>
</dbReference>
<dbReference type="PROSITE" id="PS51790">
    <property type="entry name" value="MSRB"/>
    <property type="match status" value="1"/>
</dbReference>
<dbReference type="GO" id="GO:0005737">
    <property type="term" value="C:cytoplasm"/>
    <property type="evidence" value="ECO:0007669"/>
    <property type="project" value="TreeGrafter"/>
</dbReference>
<dbReference type="HAMAP" id="MF_01400">
    <property type="entry name" value="MsrB"/>
    <property type="match status" value="1"/>
</dbReference>
<evidence type="ECO:0000256" key="2">
    <source>
        <dbReference type="ARBA" id="ARBA00022723"/>
    </source>
</evidence>
<dbReference type="GO" id="GO:0008270">
    <property type="term" value="F:zinc ion binding"/>
    <property type="evidence" value="ECO:0007669"/>
    <property type="project" value="UniProtKB-UniRule"/>
</dbReference>
<sequence length="161" mass="18283">MLCLLPISNKIKAAELPEENSRLHKQKEANIPEKVDKTNEEWKQLLTPEQYRVMRKKGTEPPFNNEYYNFKGEGIYRCVGCGSDLFDSKAKFESGTGWPSFWDVASEQNIKTVTDKSLGMIRIEVMCNVCDAHLGHVFNDGPPSTGLRYCINSASLKFVDE</sequence>
<keyword evidence="4 6" id="KW-0560">Oxidoreductase</keyword>
<gene>
    <name evidence="6" type="primary">msrB</name>
    <name evidence="8" type="ORF">MAG551_02000</name>
</gene>
<evidence type="ECO:0000313" key="8">
    <source>
        <dbReference type="EMBL" id="MBS1258936.1"/>
    </source>
</evidence>
<dbReference type="InterPro" id="IPR028427">
    <property type="entry name" value="Met_Sox_Rdtase_MsrB"/>
</dbReference>
<feature type="binding site" evidence="6">
    <location>
        <position position="78"/>
    </location>
    <ligand>
        <name>Zn(2+)</name>
        <dbReference type="ChEBI" id="CHEBI:29105"/>
    </ligand>
</feature>
<dbReference type="EMBL" id="JAANXD010000077">
    <property type="protein sequence ID" value="MBS1258936.1"/>
    <property type="molecule type" value="Genomic_DNA"/>
</dbReference>
<dbReference type="SUPFAM" id="SSF51316">
    <property type="entry name" value="Mss4-like"/>
    <property type="match status" value="1"/>
</dbReference>
<dbReference type="Proteomes" id="UP000722750">
    <property type="component" value="Unassembled WGS sequence"/>
</dbReference>
<evidence type="ECO:0000259" key="7">
    <source>
        <dbReference type="PROSITE" id="PS51790"/>
    </source>
</evidence>
<comment type="catalytic activity">
    <reaction evidence="5 6">
        <text>L-methionyl-[protein] + [thioredoxin]-disulfide + H2O = L-methionyl-(R)-S-oxide-[protein] + [thioredoxin]-dithiol</text>
        <dbReference type="Rhea" id="RHEA:24164"/>
        <dbReference type="Rhea" id="RHEA-COMP:10698"/>
        <dbReference type="Rhea" id="RHEA-COMP:10700"/>
        <dbReference type="Rhea" id="RHEA-COMP:12313"/>
        <dbReference type="Rhea" id="RHEA-COMP:12314"/>
        <dbReference type="ChEBI" id="CHEBI:15377"/>
        <dbReference type="ChEBI" id="CHEBI:16044"/>
        <dbReference type="ChEBI" id="CHEBI:29950"/>
        <dbReference type="ChEBI" id="CHEBI:45764"/>
        <dbReference type="ChEBI" id="CHEBI:50058"/>
        <dbReference type="EC" id="1.8.4.12"/>
    </reaction>
</comment>
<evidence type="ECO:0000313" key="9">
    <source>
        <dbReference type="Proteomes" id="UP000722750"/>
    </source>
</evidence>
<dbReference type="InterPro" id="IPR002579">
    <property type="entry name" value="Met_Sox_Rdtase_MsrB_dom"/>
</dbReference>
<feature type="domain" description="MsrB" evidence="7">
    <location>
        <begin position="39"/>
        <end position="161"/>
    </location>
</feature>
<name>A0A941W4U7_9BACT</name>
<protein>
    <recommendedName>
        <fullName evidence="6">Peptide methionine sulfoxide reductase MsrB</fullName>
        <ecNumber evidence="6">1.8.4.12</ecNumber>
    </recommendedName>
    <alternativeName>
        <fullName evidence="6">Peptide-methionine (R)-S-oxide reductase</fullName>
    </alternativeName>
</protein>
<accession>A0A941W4U7</accession>
<evidence type="ECO:0000256" key="3">
    <source>
        <dbReference type="ARBA" id="ARBA00022833"/>
    </source>
</evidence>
<organism evidence="8 9">
    <name type="scientific">Candidatus Scalindua arabica</name>
    <dbReference type="NCBI Taxonomy" id="1127984"/>
    <lineage>
        <taxon>Bacteria</taxon>
        <taxon>Pseudomonadati</taxon>
        <taxon>Planctomycetota</taxon>
        <taxon>Candidatus Brocadiia</taxon>
        <taxon>Candidatus Brocadiales</taxon>
        <taxon>Candidatus Scalinduaceae</taxon>
        <taxon>Candidatus Scalindua</taxon>
    </lineage>
</organism>
<feature type="binding site" evidence="6">
    <location>
        <position position="81"/>
    </location>
    <ligand>
        <name>Zn(2+)</name>
        <dbReference type="ChEBI" id="CHEBI:29105"/>
    </ligand>
</feature>
<dbReference type="InterPro" id="IPR011057">
    <property type="entry name" value="Mss4-like_sf"/>
</dbReference>
<dbReference type="Pfam" id="PF01641">
    <property type="entry name" value="SelR"/>
    <property type="match status" value="1"/>
</dbReference>
<feature type="active site" description="Nucleophile" evidence="6">
    <location>
        <position position="150"/>
    </location>
</feature>
<dbReference type="GO" id="GO:0033743">
    <property type="term" value="F:peptide-methionine (R)-S-oxide reductase activity"/>
    <property type="evidence" value="ECO:0007669"/>
    <property type="project" value="UniProtKB-UniRule"/>
</dbReference>
<feature type="binding site" evidence="6">
    <location>
        <position position="127"/>
    </location>
    <ligand>
        <name>Zn(2+)</name>
        <dbReference type="ChEBI" id="CHEBI:29105"/>
    </ligand>
</feature>
<evidence type="ECO:0000256" key="6">
    <source>
        <dbReference type="HAMAP-Rule" id="MF_01400"/>
    </source>
</evidence>
<dbReference type="EC" id="1.8.4.12" evidence="6"/>
<comment type="similarity">
    <text evidence="1 6">Belongs to the MsrB Met sulfoxide reductase family.</text>
</comment>
<keyword evidence="2 6" id="KW-0479">Metal-binding</keyword>
<dbReference type="FunFam" id="2.170.150.20:FF:000001">
    <property type="entry name" value="Peptide methionine sulfoxide reductase MsrB"/>
    <property type="match status" value="1"/>
</dbReference>
<evidence type="ECO:0000256" key="5">
    <source>
        <dbReference type="ARBA" id="ARBA00048488"/>
    </source>
</evidence>
<comment type="cofactor">
    <cofactor evidence="6">
        <name>Zn(2+)</name>
        <dbReference type="ChEBI" id="CHEBI:29105"/>
    </cofactor>
    <text evidence="6">Binds 1 zinc ion per subunit. The zinc ion is important for the structural integrity of the protein.</text>
</comment>
<dbReference type="PANTHER" id="PTHR10173">
    <property type="entry name" value="METHIONINE SULFOXIDE REDUCTASE"/>
    <property type="match status" value="1"/>
</dbReference>
<dbReference type="GO" id="GO:0030091">
    <property type="term" value="P:protein repair"/>
    <property type="evidence" value="ECO:0007669"/>
    <property type="project" value="InterPro"/>
</dbReference>
<dbReference type="NCBIfam" id="TIGR00357">
    <property type="entry name" value="peptide-methionine (R)-S-oxide reductase MsrB"/>
    <property type="match status" value="1"/>
</dbReference>
<dbReference type="AlphaFoldDB" id="A0A941W4U7"/>
<dbReference type="Gene3D" id="2.170.150.20">
    <property type="entry name" value="Peptide methionine sulfoxide reductase"/>
    <property type="match status" value="1"/>
</dbReference>
<proteinExistence type="inferred from homology"/>
<keyword evidence="3 6" id="KW-0862">Zinc</keyword>
<evidence type="ECO:0000256" key="4">
    <source>
        <dbReference type="ARBA" id="ARBA00023002"/>
    </source>
</evidence>
<feature type="binding site" evidence="6">
    <location>
        <position position="130"/>
    </location>
    <ligand>
        <name>Zn(2+)</name>
        <dbReference type="ChEBI" id="CHEBI:29105"/>
    </ligand>
</feature>
<evidence type="ECO:0000256" key="1">
    <source>
        <dbReference type="ARBA" id="ARBA00007174"/>
    </source>
</evidence>
<dbReference type="PANTHER" id="PTHR10173:SF52">
    <property type="entry name" value="METHIONINE-R-SULFOXIDE REDUCTASE B1"/>
    <property type="match status" value="1"/>
</dbReference>
<comment type="caution">
    <text evidence="8">The sequence shown here is derived from an EMBL/GenBank/DDBJ whole genome shotgun (WGS) entry which is preliminary data.</text>
</comment>
<reference evidence="8" key="1">
    <citation type="journal article" date="2021" name="ISME J.">
        <title>Fine-scale metabolic discontinuity in a stratified prokaryote microbiome of a Red Sea deep halocline.</title>
        <authorList>
            <person name="Michoud G."/>
            <person name="Ngugi D.K."/>
            <person name="Barozzi A."/>
            <person name="Merlino G."/>
            <person name="Calleja M.L."/>
            <person name="Delgado-Huertas A."/>
            <person name="Moran X.A.G."/>
            <person name="Daffonchio D."/>
        </authorList>
    </citation>
    <scope>NUCLEOTIDE SEQUENCE</scope>
    <source>
        <strain evidence="8">SuakinDeep_MAG55_1</strain>
    </source>
</reference>